<keyword evidence="4" id="KW-0732">Signal</keyword>
<evidence type="ECO:0000256" key="5">
    <source>
        <dbReference type="ARBA" id="ARBA00022989"/>
    </source>
</evidence>
<evidence type="ECO:0000259" key="13">
    <source>
        <dbReference type="PROSITE" id="PS50835"/>
    </source>
</evidence>
<proteinExistence type="predicted"/>
<comment type="subcellular location">
    <subcellularLocation>
        <location evidence="1">Cell membrane</location>
        <topology evidence="1">Single-pass type I membrane protein</topology>
    </subcellularLocation>
</comment>
<dbReference type="GO" id="GO:0006955">
    <property type="term" value="P:immune response"/>
    <property type="evidence" value="ECO:0007669"/>
    <property type="project" value="TreeGrafter"/>
</dbReference>
<dbReference type="InterPro" id="IPR003599">
    <property type="entry name" value="Ig_sub"/>
</dbReference>
<keyword evidence="15" id="KW-1185">Reference proteome</keyword>
<dbReference type="InterPro" id="IPR051713">
    <property type="entry name" value="T-cell_Activation_Regulation"/>
</dbReference>
<dbReference type="Proteomes" id="UP001152320">
    <property type="component" value="Chromosome 13"/>
</dbReference>
<dbReference type="PROSITE" id="PS50835">
    <property type="entry name" value="IG_LIKE"/>
    <property type="match status" value="1"/>
</dbReference>
<evidence type="ECO:0000313" key="15">
    <source>
        <dbReference type="Proteomes" id="UP001152320"/>
    </source>
</evidence>
<dbReference type="PANTHER" id="PTHR25466:SF9">
    <property type="entry name" value="FIBRONECTIN TYPE-III DOMAIN-CONTAINING PROTEIN"/>
    <property type="match status" value="1"/>
</dbReference>
<evidence type="ECO:0000256" key="12">
    <source>
        <dbReference type="SAM" id="Phobius"/>
    </source>
</evidence>
<sequence>MVDRQNSFQKRFSSLLNVAIQDGENFIWEKKSRSGGNFTKVFDFTPRYVANKVVSTLNDFVIEKNNSEIYKCSIRMRNIPALDLTERFCLFNLSRTLRLDSPKLQEICGTYKQDFLSTQPGSTTQQTLPFWLSALLDTPAFDDIQNSSAPILYICLSGIIFTITIVPMVILVVIVVKRNSSKYSDDGMTATTGTETHQAGNMTSSSFVNVPLDQRKDKHKGKHSKHLIDGCSEYKENRKSQPHIYNEIEENENLSTPNGDHKEPSDILRGPYDITDLHSADNESYGHFSSVPGSITTPTHGERNINTINKADKLSRRSGEIDNVVFEGYEESKTSKHPAYAVIDAKEYEVDNLNRTSGETDNDYFAAKLLKVFHLGFSVVMEPSDGFKEYSDVFFSGSVVSLHCGVSGIDVDDANVSVHFNDTLIPMTEKQFMAEGSVTRNGDENAYRIQIDNVTTEHQGCYTCRVHTQEMTKEDSFFLNVASDSPQCITRCNELEEAVQLLCYSRQPHDSSVSFRVEESQNGTTRTDVITGFSPFHSVQKRIAPLNVSYHGISKTYKCSVEITKINSSEAHNSSCFFKSTEGNAICRNVTCPRFSLTTSSHFSTQFSTTERRNITLPTTLSFVSVQRISTNDGLENAESQEWLLIGLSALCCTLIIVLTFSCIVVSCVLRKSSRISRSDQSTTTAGASADQIGFQTNIRLSFVTPEQNKDLDKHAIPTAQVCSEHKQNIIETNSFYNDPDKLESLNARINDNCQNLRDSTLRPYEYIDFDLGPAQEKNIGLSSMVSIGDVTEGTMTDIKESDSANLDQTCDMIDNIVYEPCSDTK</sequence>
<dbReference type="GO" id="GO:0009897">
    <property type="term" value="C:external side of plasma membrane"/>
    <property type="evidence" value="ECO:0007669"/>
    <property type="project" value="TreeGrafter"/>
</dbReference>
<evidence type="ECO:0000256" key="10">
    <source>
        <dbReference type="ARBA" id="ARBA00023319"/>
    </source>
</evidence>
<evidence type="ECO:0000256" key="8">
    <source>
        <dbReference type="ARBA" id="ARBA00023170"/>
    </source>
</evidence>
<feature type="domain" description="Ig-like" evidence="13">
    <location>
        <begin position="383"/>
        <end position="480"/>
    </location>
</feature>
<gene>
    <name evidence="14" type="ORF">HOLleu_26991</name>
</gene>
<keyword evidence="10" id="KW-0393">Immunoglobulin domain</keyword>
<evidence type="ECO:0000313" key="14">
    <source>
        <dbReference type="EMBL" id="KAJ8030539.1"/>
    </source>
</evidence>
<feature type="compositionally biased region" description="Polar residues" evidence="11">
    <location>
        <begin position="189"/>
        <end position="208"/>
    </location>
</feature>
<evidence type="ECO:0000256" key="9">
    <source>
        <dbReference type="ARBA" id="ARBA00023180"/>
    </source>
</evidence>
<accession>A0A9Q1H1Z3</accession>
<dbReference type="EMBL" id="JAIZAY010000013">
    <property type="protein sequence ID" value="KAJ8030539.1"/>
    <property type="molecule type" value="Genomic_DNA"/>
</dbReference>
<keyword evidence="5 12" id="KW-1133">Transmembrane helix</keyword>
<feature type="compositionally biased region" description="Polar residues" evidence="11">
    <location>
        <begin position="291"/>
        <end position="303"/>
    </location>
</feature>
<protein>
    <recommendedName>
        <fullName evidence="13">Ig-like domain-containing protein</fullName>
    </recommendedName>
</protein>
<evidence type="ECO:0000256" key="3">
    <source>
        <dbReference type="ARBA" id="ARBA00022692"/>
    </source>
</evidence>
<keyword evidence="2" id="KW-1003">Cell membrane</keyword>
<dbReference type="SMART" id="SM00409">
    <property type="entry name" value="IG"/>
    <property type="match status" value="1"/>
</dbReference>
<feature type="transmembrane region" description="Helical" evidence="12">
    <location>
        <begin position="151"/>
        <end position="176"/>
    </location>
</feature>
<comment type="caution">
    <text evidence="14">The sequence shown here is derived from an EMBL/GenBank/DDBJ whole genome shotgun (WGS) entry which is preliminary data.</text>
</comment>
<dbReference type="InterPro" id="IPR013783">
    <property type="entry name" value="Ig-like_fold"/>
</dbReference>
<organism evidence="14 15">
    <name type="scientific">Holothuria leucospilota</name>
    <name type="common">Black long sea cucumber</name>
    <name type="synonym">Mertensiothuria leucospilota</name>
    <dbReference type="NCBI Taxonomy" id="206669"/>
    <lineage>
        <taxon>Eukaryota</taxon>
        <taxon>Metazoa</taxon>
        <taxon>Echinodermata</taxon>
        <taxon>Eleutherozoa</taxon>
        <taxon>Echinozoa</taxon>
        <taxon>Holothuroidea</taxon>
        <taxon>Aspidochirotacea</taxon>
        <taxon>Aspidochirotida</taxon>
        <taxon>Holothuriidae</taxon>
        <taxon>Holothuria</taxon>
    </lineage>
</organism>
<evidence type="ECO:0000256" key="4">
    <source>
        <dbReference type="ARBA" id="ARBA00022729"/>
    </source>
</evidence>
<dbReference type="PANTHER" id="PTHR25466">
    <property type="entry name" value="T-LYMPHOCYTE ACTIVATION ANTIGEN"/>
    <property type="match status" value="1"/>
</dbReference>
<dbReference type="InterPro" id="IPR036179">
    <property type="entry name" value="Ig-like_dom_sf"/>
</dbReference>
<dbReference type="GO" id="GO:0071222">
    <property type="term" value="P:cellular response to lipopolysaccharide"/>
    <property type="evidence" value="ECO:0007669"/>
    <property type="project" value="TreeGrafter"/>
</dbReference>
<evidence type="ECO:0000256" key="11">
    <source>
        <dbReference type="SAM" id="MobiDB-lite"/>
    </source>
</evidence>
<keyword evidence="3 12" id="KW-0812">Transmembrane</keyword>
<keyword evidence="9" id="KW-0325">Glycoprotein</keyword>
<dbReference type="GO" id="GO:0007166">
    <property type="term" value="P:cell surface receptor signaling pathway"/>
    <property type="evidence" value="ECO:0007669"/>
    <property type="project" value="TreeGrafter"/>
</dbReference>
<reference evidence="14" key="1">
    <citation type="submission" date="2021-10" db="EMBL/GenBank/DDBJ databases">
        <title>Tropical sea cucumber genome reveals ecological adaptation and Cuvierian tubules defense mechanism.</title>
        <authorList>
            <person name="Chen T."/>
        </authorList>
    </citation>
    <scope>NUCLEOTIDE SEQUENCE</scope>
    <source>
        <strain evidence="14">Nanhai2018</strain>
        <tissue evidence="14">Muscle</tissue>
    </source>
</reference>
<keyword evidence="7" id="KW-1015">Disulfide bond</keyword>
<keyword evidence="8" id="KW-0675">Receptor</keyword>
<feature type="transmembrane region" description="Helical" evidence="12">
    <location>
        <begin position="643"/>
        <end position="670"/>
    </location>
</feature>
<dbReference type="SUPFAM" id="SSF48726">
    <property type="entry name" value="Immunoglobulin"/>
    <property type="match status" value="1"/>
</dbReference>
<evidence type="ECO:0000256" key="7">
    <source>
        <dbReference type="ARBA" id="ARBA00023157"/>
    </source>
</evidence>
<evidence type="ECO:0000256" key="2">
    <source>
        <dbReference type="ARBA" id="ARBA00022475"/>
    </source>
</evidence>
<feature type="compositionally biased region" description="Basic and acidic residues" evidence="11">
    <location>
        <begin position="226"/>
        <end position="239"/>
    </location>
</feature>
<dbReference type="InterPro" id="IPR007110">
    <property type="entry name" value="Ig-like_dom"/>
</dbReference>
<evidence type="ECO:0000256" key="6">
    <source>
        <dbReference type="ARBA" id="ARBA00023136"/>
    </source>
</evidence>
<evidence type="ECO:0000256" key="1">
    <source>
        <dbReference type="ARBA" id="ARBA00004251"/>
    </source>
</evidence>
<name>A0A9Q1H1Z3_HOLLE</name>
<dbReference type="AlphaFoldDB" id="A0A9Q1H1Z3"/>
<dbReference type="Gene3D" id="2.60.40.10">
    <property type="entry name" value="Immunoglobulins"/>
    <property type="match status" value="1"/>
</dbReference>
<feature type="region of interest" description="Disordered" evidence="11">
    <location>
        <begin position="184"/>
        <end position="303"/>
    </location>
</feature>
<keyword evidence="6 12" id="KW-0472">Membrane</keyword>